<name>A0A402B4V1_9CHLR</name>
<organism evidence="2 3">
    <name type="scientific">Dictyobacter alpinus</name>
    <dbReference type="NCBI Taxonomy" id="2014873"/>
    <lineage>
        <taxon>Bacteria</taxon>
        <taxon>Bacillati</taxon>
        <taxon>Chloroflexota</taxon>
        <taxon>Ktedonobacteria</taxon>
        <taxon>Ktedonobacterales</taxon>
        <taxon>Dictyobacteraceae</taxon>
        <taxon>Dictyobacter</taxon>
    </lineage>
</organism>
<feature type="domain" description="Mannosylglycerate hydrolase MGH1-like glycoside hydrolase" evidence="1">
    <location>
        <begin position="121"/>
        <end position="383"/>
    </location>
</feature>
<evidence type="ECO:0000259" key="1">
    <source>
        <dbReference type="Pfam" id="PF22422"/>
    </source>
</evidence>
<dbReference type="AlphaFoldDB" id="A0A402B4V1"/>
<dbReference type="Gene3D" id="2.60.420.10">
    <property type="entry name" value="Maltose phosphorylase, domain 3"/>
    <property type="match status" value="1"/>
</dbReference>
<evidence type="ECO:0000313" key="2">
    <source>
        <dbReference type="EMBL" id="GCE26385.1"/>
    </source>
</evidence>
<accession>A0A402B4V1</accession>
<evidence type="ECO:0000313" key="3">
    <source>
        <dbReference type="Proteomes" id="UP000287171"/>
    </source>
</evidence>
<dbReference type="Proteomes" id="UP000287171">
    <property type="component" value="Unassembled WGS sequence"/>
</dbReference>
<dbReference type="GO" id="GO:0005975">
    <property type="term" value="P:carbohydrate metabolic process"/>
    <property type="evidence" value="ECO:0007669"/>
    <property type="project" value="InterPro"/>
</dbReference>
<dbReference type="InterPro" id="IPR012341">
    <property type="entry name" value="6hp_glycosidase-like_sf"/>
</dbReference>
<keyword evidence="3" id="KW-1185">Reference proteome</keyword>
<protein>
    <recommendedName>
        <fullName evidence="1">Mannosylglycerate hydrolase MGH1-like glycoside hydrolase domain-containing protein</fullName>
    </recommendedName>
</protein>
<dbReference type="InterPro" id="IPR008928">
    <property type="entry name" value="6-hairpin_glycosidase_sf"/>
</dbReference>
<sequence length="497" mass="55653">MTTFSSKKNTQHLQPISLPATTFHSGNALLDDAFRIAIGDIVGNIVPFKDGLLEQPAQALMAGLGYATPWTRDTALNVWNGAGLLFPQVALQTLLAVLTRKDDKVQIGGQYWDAISWTLGAWSYYLWTGDKAFLSLAFEAINNSLLYFEVNEFDEQLQLFRGPACYGDGVAAYPDRYARTNGSSSILDWVKANPQEAAHPGFGLPMCALSTNCLYYAAYRLLDNMALELDHPVDPLWLQKAMVLKEAINRHLWNAESGLYRYFMDAHGGSEEQEGMGHAFALLFGIADEEQATSILLQQHITEHGIPCVWPPFSRYSSPDGMRFGRHCGVVWPHIQSFWAEAAAKSGRFDLFEHELRTLAGRARRDSQFAEIYHPLTGAIYGGVQEGHPDQSTSEQLSEWQSYPRQTWSATGYLRMLFRVILGMQFNTDGITFTPYLPTDMQRIKLSQLPYRSMVLDIEIQGSGSSVQEFLLNGEPSSFYQVPVNAIGHQQVFIHLA</sequence>
<comment type="caution">
    <text evidence="2">The sequence shown here is derived from an EMBL/GenBank/DDBJ whole genome shotgun (WGS) entry which is preliminary data.</text>
</comment>
<dbReference type="InterPro" id="IPR054491">
    <property type="entry name" value="MGH1-like_GH"/>
</dbReference>
<dbReference type="Gene3D" id="1.50.10.10">
    <property type="match status" value="1"/>
</dbReference>
<reference evidence="3" key="1">
    <citation type="submission" date="2018-12" db="EMBL/GenBank/DDBJ databases">
        <title>Tengunoibacter tsumagoiensis gen. nov., sp. nov., Dictyobacter kobayashii sp. nov., D. alpinus sp. nov., and D. joshuensis sp. nov. and description of Dictyobacteraceae fam. nov. within the order Ktedonobacterales isolated from Tengu-no-mugimeshi.</title>
        <authorList>
            <person name="Wang C.M."/>
            <person name="Zheng Y."/>
            <person name="Sakai Y."/>
            <person name="Toyoda A."/>
            <person name="Minakuchi Y."/>
            <person name="Abe K."/>
            <person name="Yokota A."/>
            <person name="Yabe S."/>
        </authorList>
    </citation>
    <scope>NUCLEOTIDE SEQUENCE [LARGE SCALE GENOMIC DNA]</scope>
    <source>
        <strain evidence="3">Uno16</strain>
    </source>
</reference>
<dbReference type="SUPFAM" id="SSF48208">
    <property type="entry name" value="Six-hairpin glycosidases"/>
    <property type="match status" value="1"/>
</dbReference>
<proteinExistence type="predicted"/>
<dbReference type="OrthoDB" id="9759959at2"/>
<gene>
    <name evidence="2" type="ORF">KDA_18690</name>
</gene>
<dbReference type="RefSeq" id="WP_126626844.1">
    <property type="nucleotide sequence ID" value="NZ_BIFT01000001.1"/>
</dbReference>
<dbReference type="Pfam" id="PF22422">
    <property type="entry name" value="MGH1-like_GH"/>
    <property type="match status" value="1"/>
</dbReference>
<dbReference type="EMBL" id="BIFT01000001">
    <property type="protein sequence ID" value="GCE26385.1"/>
    <property type="molecule type" value="Genomic_DNA"/>
</dbReference>